<dbReference type="InterPro" id="IPR023393">
    <property type="entry name" value="START-like_dom_sf"/>
</dbReference>
<dbReference type="PANTHER" id="PTHR33824:SF7">
    <property type="entry name" value="POLYKETIDE CYCLASE_DEHYDRASE AND LIPID TRANSPORT SUPERFAMILY PROTEIN"/>
    <property type="match status" value="1"/>
</dbReference>
<keyword evidence="3" id="KW-1185">Reference proteome</keyword>
<dbReference type="RefSeq" id="WP_153532648.1">
    <property type="nucleotide sequence ID" value="NZ_WEGH01000002.1"/>
</dbReference>
<dbReference type="Gene3D" id="3.30.530.20">
    <property type="match status" value="1"/>
</dbReference>
<proteinExistence type="predicted"/>
<dbReference type="EMBL" id="WEGH01000002">
    <property type="protein sequence ID" value="MQY04401.1"/>
    <property type="molecule type" value="Genomic_DNA"/>
</dbReference>
<protein>
    <recommendedName>
        <fullName evidence="1">Coenzyme Q-binding protein COQ10 START domain-containing protein</fullName>
    </recommendedName>
</protein>
<evidence type="ECO:0000313" key="2">
    <source>
        <dbReference type="EMBL" id="MQY04401.1"/>
    </source>
</evidence>
<dbReference type="Proteomes" id="UP000487268">
    <property type="component" value="Unassembled WGS sequence"/>
</dbReference>
<dbReference type="PANTHER" id="PTHR33824">
    <property type="entry name" value="POLYKETIDE CYCLASE/DEHYDRASE AND LIPID TRANSPORT SUPERFAMILY PROTEIN"/>
    <property type="match status" value="1"/>
</dbReference>
<dbReference type="AlphaFoldDB" id="A0A7K0BTC1"/>
<evidence type="ECO:0000259" key="1">
    <source>
        <dbReference type="Pfam" id="PF03364"/>
    </source>
</evidence>
<name>A0A7K0BTC1_9ACTN</name>
<feature type="domain" description="Coenzyme Q-binding protein COQ10 START" evidence="1">
    <location>
        <begin position="10"/>
        <end position="130"/>
    </location>
</feature>
<sequence>MSTIEQSIDVEVPVRDAYDQWTRFTEFPDFMEGVDAIDQVTDTRTHWRTSIAGVKREFDAEITEQIPDERVAWSTVDEPHQAGVVTFHRVDDAHTRVMLQMEYHPEGAAEKAGDALHLVQHRVKGDLKRFKEYIEKKGHGGPGWRGEVRQDPTR</sequence>
<dbReference type="InterPro" id="IPR005031">
    <property type="entry name" value="COQ10_START"/>
</dbReference>
<organism evidence="2 3">
    <name type="scientific">Actinomadura macrotermitis</name>
    <dbReference type="NCBI Taxonomy" id="2585200"/>
    <lineage>
        <taxon>Bacteria</taxon>
        <taxon>Bacillati</taxon>
        <taxon>Actinomycetota</taxon>
        <taxon>Actinomycetes</taxon>
        <taxon>Streptosporangiales</taxon>
        <taxon>Thermomonosporaceae</taxon>
        <taxon>Actinomadura</taxon>
    </lineage>
</organism>
<comment type="caution">
    <text evidence="2">The sequence shown here is derived from an EMBL/GenBank/DDBJ whole genome shotgun (WGS) entry which is preliminary data.</text>
</comment>
<accession>A0A7K0BTC1</accession>
<evidence type="ECO:0000313" key="3">
    <source>
        <dbReference type="Proteomes" id="UP000487268"/>
    </source>
</evidence>
<dbReference type="Pfam" id="PF03364">
    <property type="entry name" value="Polyketide_cyc"/>
    <property type="match status" value="1"/>
</dbReference>
<dbReference type="OrthoDB" id="3695445at2"/>
<gene>
    <name evidence="2" type="ORF">ACRB68_24540</name>
</gene>
<reference evidence="2 3" key="1">
    <citation type="submission" date="2019-10" db="EMBL/GenBank/DDBJ databases">
        <title>Actinomadura rubteroloni sp. nov. and Actinomadura macrotermitis sp. nov., isolated from the gut of fungus growing-termite Macrotermes natalensis.</title>
        <authorList>
            <person name="Benndorf R."/>
            <person name="Martin K."/>
            <person name="Kuefner M."/>
            <person name="De Beer W."/>
            <person name="Kaster A.-K."/>
            <person name="Vollmers J."/>
            <person name="Poulsen M."/>
            <person name="Beemelmanns C."/>
        </authorList>
    </citation>
    <scope>NUCLEOTIDE SEQUENCE [LARGE SCALE GENOMIC DNA]</scope>
    <source>
        <strain evidence="2 3">RB68</strain>
    </source>
</reference>
<dbReference type="SUPFAM" id="SSF55961">
    <property type="entry name" value="Bet v1-like"/>
    <property type="match status" value="1"/>
</dbReference>
<dbReference type="InterPro" id="IPR047137">
    <property type="entry name" value="ORF3"/>
</dbReference>
<dbReference type="CDD" id="cd07817">
    <property type="entry name" value="SRPBCC_8"/>
    <property type="match status" value="1"/>
</dbReference>